<dbReference type="AlphaFoldDB" id="A0A0F9SDI8"/>
<comment type="caution">
    <text evidence="1">The sequence shown here is derived from an EMBL/GenBank/DDBJ whole genome shotgun (WGS) entry which is preliminary data.</text>
</comment>
<proteinExistence type="predicted"/>
<organism evidence="1">
    <name type="scientific">marine sediment metagenome</name>
    <dbReference type="NCBI Taxonomy" id="412755"/>
    <lineage>
        <taxon>unclassified sequences</taxon>
        <taxon>metagenomes</taxon>
        <taxon>ecological metagenomes</taxon>
    </lineage>
</organism>
<dbReference type="EMBL" id="LAZR01000698">
    <property type="protein sequence ID" value="KKN60352.1"/>
    <property type="molecule type" value="Genomic_DNA"/>
</dbReference>
<reference evidence="1" key="1">
    <citation type="journal article" date="2015" name="Nature">
        <title>Complex archaea that bridge the gap between prokaryotes and eukaryotes.</title>
        <authorList>
            <person name="Spang A."/>
            <person name="Saw J.H."/>
            <person name="Jorgensen S.L."/>
            <person name="Zaremba-Niedzwiedzka K."/>
            <person name="Martijn J."/>
            <person name="Lind A.E."/>
            <person name="van Eijk R."/>
            <person name="Schleper C."/>
            <person name="Guy L."/>
            <person name="Ettema T.J."/>
        </authorList>
    </citation>
    <scope>NUCLEOTIDE SEQUENCE</scope>
</reference>
<name>A0A0F9SDI8_9ZZZZ</name>
<accession>A0A0F9SDI8</accession>
<protein>
    <submittedName>
        <fullName evidence="1">Uncharacterized protein</fullName>
    </submittedName>
</protein>
<sequence length="52" mass="5911">MNINWDELRQKQFPSLKNVVYLKAAGGSPISNSAYQSGVKCFNEMLHYGDIF</sequence>
<gene>
    <name evidence="1" type="ORF">LCGC14_0532660</name>
</gene>
<evidence type="ECO:0000313" key="1">
    <source>
        <dbReference type="EMBL" id="KKN60352.1"/>
    </source>
</evidence>